<dbReference type="SUPFAM" id="SSF51905">
    <property type="entry name" value="FAD/NAD(P)-binding domain"/>
    <property type="match status" value="1"/>
</dbReference>
<comment type="caution">
    <text evidence="3">The sequence shown here is derived from an EMBL/GenBank/DDBJ whole genome shotgun (WGS) entry which is preliminary data.</text>
</comment>
<keyword evidence="4" id="KW-1185">Reference proteome</keyword>
<dbReference type="EC" id="1.-.-.-" evidence="3"/>
<evidence type="ECO:0000313" key="4">
    <source>
        <dbReference type="Proteomes" id="UP000317243"/>
    </source>
</evidence>
<accession>A0A5C5WCW4</accession>
<dbReference type="EMBL" id="SIHI01000021">
    <property type="protein sequence ID" value="TWT47963.1"/>
    <property type="molecule type" value="Genomic_DNA"/>
</dbReference>
<evidence type="ECO:0000313" key="3">
    <source>
        <dbReference type="EMBL" id="TWT47963.1"/>
    </source>
</evidence>
<dbReference type="Gene3D" id="3.50.50.60">
    <property type="entry name" value="FAD/NAD(P)-binding domain"/>
    <property type="match status" value="1"/>
</dbReference>
<dbReference type="InterPro" id="IPR050407">
    <property type="entry name" value="Geranylgeranyl_reductase"/>
</dbReference>
<keyword evidence="3" id="KW-0560">Oxidoreductase</keyword>
<evidence type="ECO:0000259" key="2">
    <source>
        <dbReference type="Pfam" id="PF01494"/>
    </source>
</evidence>
<dbReference type="GO" id="GO:0016491">
    <property type="term" value="F:oxidoreductase activity"/>
    <property type="evidence" value="ECO:0007669"/>
    <property type="project" value="UniProtKB-KW"/>
</dbReference>
<dbReference type="Pfam" id="PF01494">
    <property type="entry name" value="FAD_binding_3"/>
    <property type="match status" value="1"/>
</dbReference>
<dbReference type="PANTHER" id="PTHR42685:SF22">
    <property type="entry name" value="CONDITIONED MEDIUM FACTOR RECEPTOR 1"/>
    <property type="match status" value="1"/>
</dbReference>
<dbReference type="PANTHER" id="PTHR42685">
    <property type="entry name" value="GERANYLGERANYL DIPHOSPHATE REDUCTASE"/>
    <property type="match status" value="1"/>
</dbReference>
<dbReference type="AlphaFoldDB" id="A0A5C5WCW4"/>
<organism evidence="3 4">
    <name type="scientific">Thalassoglobus neptunius</name>
    <dbReference type="NCBI Taxonomy" id="1938619"/>
    <lineage>
        <taxon>Bacteria</taxon>
        <taxon>Pseudomonadati</taxon>
        <taxon>Planctomycetota</taxon>
        <taxon>Planctomycetia</taxon>
        <taxon>Planctomycetales</taxon>
        <taxon>Planctomycetaceae</taxon>
        <taxon>Thalassoglobus</taxon>
    </lineage>
</organism>
<proteinExistence type="predicted"/>
<evidence type="ECO:0000256" key="1">
    <source>
        <dbReference type="SAM" id="MobiDB-lite"/>
    </source>
</evidence>
<feature type="region of interest" description="Disordered" evidence="1">
    <location>
        <begin position="391"/>
        <end position="422"/>
    </location>
</feature>
<reference evidence="3 4" key="1">
    <citation type="submission" date="2019-02" db="EMBL/GenBank/DDBJ databases">
        <title>Deep-cultivation of Planctomycetes and their phenomic and genomic characterization uncovers novel biology.</title>
        <authorList>
            <person name="Wiegand S."/>
            <person name="Jogler M."/>
            <person name="Boedeker C."/>
            <person name="Pinto D."/>
            <person name="Vollmers J."/>
            <person name="Rivas-Marin E."/>
            <person name="Kohn T."/>
            <person name="Peeters S.H."/>
            <person name="Heuer A."/>
            <person name="Rast P."/>
            <person name="Oberbeckmann S."/>
            <person name="Bunk B."/>
            <person name="Jeske O."/>
            <person name="Meyerdierks A."/>
            <person name="Storesund J.E."/>
            <person name="Kallscheuer N."/>
            <person name="Luecker S."/>
            <person name="Lage O.M."/>
            <person name="Pohl T."/>
            <person name="Merkel B.J."/>
            <person name="Hornburger P."/>
            <person name="Mueller R.-W."/>
            <person name="Bruemmer F."/>
            <person name="Labrenz M."/>
            <person name="Spormann A.M."/>
            <person name="Op Den Camp H."/>
            <person name="Overmann J."/>
            <person name="Amann R."/>
            <person name="Jetten M.S.M."/>
            <person name="Mascher T."/>
            <person name="Medema M.H."/>
            <person name="Devos D.P."/>
            <person name="Kaster A.-K."/>
            <person name="Ovreas L."/>
            <person name="Rohde M."/>
            <person name="Galperin M.Y."/>
            <person name="Jogler C."/>
        </authorList>
    </citation>
    <scope>NUCLEOTIDE SEQUENCE [LARGE SCALE GENOMIC DNA]</scope>
    <source>
        <strain evidence="3 4">KOR42</strain>
    </source>
</reference>
<name>A0A5C5WCW4_9PLAN</name>
<dbReference type="InterPro" id="IPR036188">
    <property type="entry name" value="FAD/NAD-bd_sf"/>
</dbReference>
<dbReference type="GO" id="GO:0071949">
    <property type="term" value="F:FAD binding"/>
    <property type="evidence" value="ECO:0007669"/>
    <property type="project" value="InterPro"/>
</dbReference>
<dbReference type="InterPro" id="IPR002938">
    <property type="entry name" value="FAD-bd"/>
</dbReference>
<dbReference type="OrthoDB" id="9806565at2"/>
<sequence length="422" mass="46626">MPDISQSFLSSEASEFFDVVVVGAGLAGLEVTRRLTQFGRRVLLIDAKQDLRQRVHTTGIFVRRSLEDFSFPEELLGPSIRDVSLYSPSGKSFSIQSPHCEFRVGKMGQLYSQMLDDCRSEGARVRLGTRFSGIEPISQTDHEPDSKNASYDVVLQSANKTDRVRTRFLIGADGVDSRVARALKLSQNKRMIAGVEKVYESSSSCETPRMHCLIDPKIAPGYLAWVVDDGEEVHVGVGGDPQRFSPLQALEDFEKWSQRWIDVPCGRLIEKRGGRIPVGGLLPKIASSRGLLVGDASGAVSPLTAGGLDPCLRLSQFAASVIDDLLDESLNEIPSLYHSRIWKGRFVKRKILRTILESIRSRFMIDFGWSALQTPLGRAFAQRIFFGRGSFPDSPSRRGSHTEPETLVNGFPTPVRGLDLGG</sequence>
<dbReference type="Proteomes" id="UP000317243">
    <property type="component" value="Unassembled WGS sequence"/>
</dbReference>
<dbReference type="PRINTS" id="PR00420">
    <property type="entry name" value="RNGMNOXGNASE"/>
</dbReference>
<gene>
    <name evidence="3" type="ORF">KOR42_40470</name>
</gene>
<protein>
    <submittedName>
        <fullName evidence="3">Putative oxidoreductase/MT0587</fullName>
        <ecNumber evidence="3">1.-.-.-</ecNumber>
    </submittedName>
</protein>
<feature type="domain" description="FAD-binding" evidence="2">
    <location>
        <begin position="114"/>
        <end position="199"/>
    </location>
</feature>
<dbReference type="RefSeq" id="WP_146511451.1">
    <property type="nucleotide sequence ID" value="NZ_SIHI01000021.1"/>
</dbReference>